<dbReference type="InterPro" id="IPR003607">
    <property type="entry name" value="HD/PDEase_dom"/>
</dbReference>
<keyword evidence="3" id="KW-1185">Reference proteome</keyword>
<dbReference type="CDD" id="cd00077">
    <property type="entry name" value="HDc"/>
    <property type="match status" value="1"/>
</dbReference>
<feature type="domain" description="HD/PDEase" evidence="1">
    <location>
        <begin position="34"/>
        <end position="158"/>
    </location>
</feature>
<dbReference type="InterPro" id="IPR006675">
    <property type="entry name" value="HDIG_dom"/>
</dbReference>
<dbReference type="RefSeq" id="WP_013624838.1">
    <property type="nucleotide sequence ID" value="NC_015172.1"/>
</dbReference>
<evidence type="ECO:0000259" key="1">
    <source>
        <dbReference type="SMART" id="SM00471"/>
    </source>
</evidence>
<dbReference type="Gene3D" id="1.10.3210.10">
    <property type="entry name" value="Hypothetical protein af1432"/>
    <property type="match status" value="1"/>
</dbReference>
<dbReference type="Proteomes" id="UP000007488">
    <property type="component" value="Chromosome"/>
</dbReference>
<protein>
    <submittedName>
        <fullName evidence="2">Metal dependent phosphohydrolase</fullName>
    </submittedName>
</protein>
<dbReference type="KEGG" id="sgy:Sgly_1672"/>
<evidence type="ECO:0000313" key="2">
    <source>
        <dbReference type="EMBL" id="ADY55970.1"/>
    </source>
</evidence>
<dbReference type="AlphaFoldDB" id="F0SYD5"/>
<dbReference type="SMART" id="SM00471">
    <property type="entry name" value="HDc"/>
    <property type="match status" value="1"/>
</dbReference>
<proteinExistence type="predicted"/>
<dbReference type="OrthoDB" id="360187at2"/>
<accession>F0SYD5</accession>
<dbReference type="SUPFAM" id="SSF109604">
    <property type="entry name" value="HD-domain/PDEase-like"/>
    <property type="match status" value="1"/>
</dbReference>
<dbReference type="EMBL" id="CP002547">
    <property type="protein sequence ID" value="ADY55970.1"/>
    <property type="molecule type" value="Genomic_DNA"/>
</dbReference>
<dbReference type="NCBIfam" id="TIGR00277">
    <property type="entry name" value="HDIG"/>
    <property type="match status" value="1"/>
</dbReference>
<sequence>MEHISLKYDEFFLSIAEPIIEHEKYQQMKQIPHHNGTVFDHCLGVAYYAYKIAYKLNLDTVSIIRGALLHDFYLYKFKKREKKNLLAESIRHSHHHPKVALKNAKTHFEINELEEDIIKNHMFPVGLPKSREAWITTFADKTLALFEYSTRFFFYMRVKSIRFAYITNILG</sequence>
<dbReference type="HOGENOM" id="CLU_104072_1_0_9"/>
<reference evidence="3" key="2">
    <citation type="submission" date="2011-02" db="EMBL/GenBank/DDBJ databases">
        <title>The complete genome of Syntrophobotulus glycolicus DSM 8271.</title>
        <authorList>
            <person name="Lucas S."/>
            <person name="Copeland A."/>
            <person name="Lapidus A."/>
            <person name="Bruce D."/>
            <person name="Goodwin L."/>
            <person name="Pitluck S."/>
            <person name="Kyrpides N."/>
            <person name="Mavromatis K."/>
            <person name="Pagani I."/>
            <person name="Ivanova N."/>
            <person name="Mikhailova N."/>
            <person name="Chertkov O."/>
            <person name="Held B."/>
            <person name="Detter J.C."/>
            <person name="Tapia R."/>
            <person name="Han C."/>
            <person name="Land M."/>
            <person name="Hauser L."/>
            <person name="Markowitz V."/>
            <person name="Cheng J.-F."/>
            <person name="Hugenholtz P."/>
            <person name="Woyke T."/>
            <person name="Wu D."/>
            <person name="Spring S."/>
            <person name="Schroeder M."/>
            <person name="Brambilla E."/>
            <person name="Klenk H.-P."/>
            <person name="Eisen J.A."/>
        </authorList>
    </citation>
    <scope>NUCLEOTIDE SEQUENCE [LARGE SCALE GENOMIC DNA]</scope>
    <source>
        <strain evidence="3">DSM 8271 / FlGlyR</strain>
    </source>
</reference>
<evidence type="ECO:0000313" key="3">
    <source>
        <dbReference type="Proteomes" id="UP000007488"/>
    </source>
</evidence>
<dbReference type="Pfam" id="PF01966">
    <property type="entry name" value="HD"/>
    <property type="match status" value="1"/>
</dbReference>
<gene>
    <name evidence="2" type="ordered locus">Sgly_1672</name>
</gene>
<reference evidence="2 3" key="1">
    <citation type="journal article" date="2011" name="Stand. Genomic Sci.">
        <title>Complete genome sequence of Syntrophobotulus glycolicus type strain (FlGlyR).</title>
        <authorList>
            <person name="Han C."/>
            <person name="Mwirichia R."/>
            <person name="Chertkov O."/>
            <person name="Held B."/>
            <person name="Lapidus A."/>
            <person name="Nolan M."/>
            <person name="Lucas S."/>
            <person name="Hammon N."/>
            <person name="Deshpande S."/>
            <person name="Cheng J.F."/>
            <person name="Tapia R."/>
            <person name="Goodwin L."/>
            <person name="Pitluck S."/>
            <person name="Huntemann M."/>
            <person name="Liolios K."/>
            <person name="Ivanova N."/>
            <person name="Pagani I."/>
            <person name="Mavromatis K."/>
            <person name="Ovchinikova G."/>
            <person name="Pati A."/>
            <person name="Chen A."/>
            <person name="Palaniappan K."/>
            <person name="Land M."/>
            <person name="Hauser L."/>
            <person name="Brambilla E.M."/>
            <person name="Rohde M."/>
            <person name="Spring S."/>
            <person name="Sikorski J."/>
            <person name="Goker M."/>
            <person name="Woyke T."/>
            <person name="Bristow J."/>
            <person name="Eisen J.A."/>
            <person name="Markowitz V."/>
            <person name="Hugenholtz P."/>
            <person name="Kyrpides N.C."/>
            <person name="Klenk H.P."/>
            <person name="Detter J.C."/>
        </authorList>
    </citation>
    <scope>NUCLEOTIDE SEQUENCE [LARGE SCALE GENOMIC DNA]</scope>
    <source>
        <strain evidence="3">DSM 8271 / FlGlyR</strain>
    </source>
</reference>
<organism evidence="2 3">
    <name type="scientific">Syntrophobotulus glycolicus (strain DSM 8271 / FlGlyR)</name>
    <dbReference type="NCBI Taxonomy" id="645991"/>
    <lineage>
        <taxon>Bacteria</taxon>
        <taxon>Bacillati</taxon>
        <taxon>Bacillota</taxon>
        <taxon>Clostridia</taxon>
        <taxon>Eubacteriales</taxon>
        <taxon>Desulfitobacteriaceae</taxon>
        <taxon>Syntrophobotulus</taxon>
    </lineage>
</organism>
<dbReference type="InterPro" id="IPR006674">
    <property type="entry name" value="HD_domain"/>
</dbReference>
<name>F0SYD5_SYNGF</name>
<dbReference type="STRING" id="645991.Sgly_1672"/>
<dbReference type="eggNOG" id="COG1418">
    <property type="taxonomic scope" value="Bacteria"/>
</dbReference>